<dbReference type="EMBL" id="BAAAFI010000049">
    <property type="protein sequence ID" value="GAA0881177.1"/>
    <property type="molecule type" value="Genomic_DNA"/>
</dbReference>
<organism evidence="1 2">
    <name type="scientific">Algoriphagus jejuensis</name>
    <dbReference type="NCBI Taxonomy" id="419934"/>
    <lineage>
        <taxon>Bacteria</taxon>
        <taxon>Pseudomonadati</taxon>
        <taxon>Bacteroidota</taxon>
        <taxon>Cytophagia</taxon>
        <taxon>Cytophagales</taxon>
        <taxon>Cyclobacteriaceae</taxon>
        <taxon>Algoriphagus</taxon>
    </lineage>
</organism>
<accession>A0ABP3YM61</accession>
<proteinExistence type="predicted"/>
<reference evidence="2" key="1">
    <citation type="journal article" date="2019" name="Int. J. Syst. Evol. Microbiol.">
        <title>The Global Catalogue of Microorganisms (GCM) 10K type strain sequencing project: providing services to taxonomists for standard genome sequencing and annotation.</title>
        <authorList>
            <consortium name="The Broad Institute Genomics Platform"/>
            <consortium name="The Broad Institute Genome Sequencing Center for Infectious Disease"/>
            <person name="Wu L."/>
            <person name="Ma J."/>
        </authorList>
    </citation>
    <scope>NUCLEOTIDE SEQUENCE [LARGE SCALE GENOMIC DNA]</scope>
    <source>
        <strain evidence="2">JCM 16112</strain>
    </source>
</reference>
<sequence>MEKDLLLVQMDCKTDVDDIHTAAALYTLMSQPDFQGVNYLPVAGTYGVQEGLYVSPNELLDVAFGKKWADADADRAKALKEVMKKAKKALNSGGDIWIAEAGQSDFSALLIQEIQKTMSQIKPSERIHVVQHSNWNEKVTSEEALAFVKATADYHKIPDGNAVGNGSPGFRTPGYTQWQTQLSDPKQLEVWQLAVKIGLEYNGVEGRYNNEAVAENGLDFSDLSEVCYILGLEEIKDTEEFFGRFAK</sequence>
<gene>
    <name evidence="1" type="ORF">GCM10009119_41470</name>
</gene>
<comment type="caution">
    <text evidence="1">The sequence shown here is derived from an EMBL/GenBank/DDBJ whole genome shotgun (WGS) entry which is preliminary data.</text>
</comment>
<evidence type="ECO:0000313" key="2">
    <source>
        <dbReference type="Proteomes" id="UP001500469"/>
    </source>
</evidence>
<keyword evidence="2" id="KW-1185">Reference proteome</keyword>
<protein>
    <recommendedName>
        <fullName evidence="3">DUF4261 domain-containing protein</fullName>
    </recommendedName>
</protein>
<evidence type="ECO:0000313" key="1">
    <source>
        <dbReference type="EMBL" id="GAA0881177.1"/>
    </source>
</evidence>
<dbReference type="Proteomes" id="UP001500469">
    <property type="component" value="Unassembled WGS sequence"/>
</dbReference>
<name>A0ABP3YM61_9BACT</name>
<evidence type="ECO:0008006" key="3">
    <source>
        <dbReference type="Google" id="ProtNLM"/>
    </source>
</evidence>